<name>A0ABP6SXQ6_9ACTN</name>
<dbReference type="InterPro" id="IPR036291">
    <property type="entry name" value="NAD(P)-bd_dom_sf"/>
</dbReference>
<evidence type="ECO:0000259" key="1">
    <source>
        <dbReference type="Pfam" id="PF05368"/>
    </source>
</evidence>
<feature type="domain" description="NmrA-like" evidence="1">
    <location>
        <begin position="2"/>
        <end position="243"/>
    </location>
</feature>
<dbReference type="PANTHER" id="PTHR43162">
    <property type="match status" value="1"/>
</dbReference>
<evidence type="ECO:0000313" key="3">
    <source>
        <dbReference type="Proteomes" id="UP001501676"/>
    </source>
</evidence>
<dbReference type="InterPro" id="IPR051604">
    <property type="entry name" value="Ergot_Alk_Oxidoreductase"/>
</dbReference>
<keyword evidence="3" id="KW-1185">Reference proteome</keyword>
<dbReference type="RefSeq" id="WP_345728256.1">
    <property type="nucleotide sequence ID" value="NZ_BAAAYN010000017.1"/>
</dbReference>
<dbReference type="SUPFAM" id="SSF51735">
    <property type="entry name" value="NAD(P)-binding Rossmann-fold domains"/>
    <property type="match status" value="1"/>
</dbReference>
<reference evidence="3" key="1">
    <citation type="journal article" date="2019" name="Int. J. Syst. Evol. Microbiol.">
        <title>The Global Catalogue of Microorganisms (GCM) 10K type strain sequencing project: providing services to taxonomists for standard genome sequencing and annotation.</title>
        <authorList>
            <consortium name="The Broad Institute Genomics Platform"/>
            <consortium name="The Broad Institute Genome Sequencing Center for Infectious Disease"/>
            <person name="Wu L."/>
            <person name="Ma J."/>
        </authorList>
    </citation>
    <scope>NUCLEOTIDE SEQUENCE [LARGE SCALE GENOMIC DNA]</scope>
    <source>
        <strain evidence="3">JCM 9458</strain>
    </source>
</reference>
<dbReference type="Gene3D" id="3.40.50.720">
    <property type="entry name" value="NAD(P)-binding Rossmann-like Domain"/>
    <property type="match status" value="1"/>
</dbReference>
<dbReference type="EMBL" id="BAAAYN010000017">
    <property type="protein sequence ID" value="GAA3386638.1"/>
    <property type="molecule type" value="Genomic_DNA"/>
</dbReference>
<protein>
    <submittedName>
        <fullName evidence="2">NAD(P)H-binding protein</fullName>
    </submittedName>
</protein>
<organism evidence="2 3">
    <name type="scientific">Cryptosporangium minutisporangium</name>
    <dbReference type="NCBI Taxonomy" id="113569"/>
    <lineage>
        <taxon>Bacteria</taxon>
        <taxon>Bacillati</taxon>
        <taxon>Actinomycetota</taxon>
        <taxon>Actinomycetes</taxon>
        <taxon>Cryptosporangiales</taxon>
        <taxon>Cryptosporangiaceae</taxon>
        <taxon>Cryptosporangium</taxon>
    </lineage>
</organism>
<dbReference type="Proteomes" id="UP001501676">
    <property type="component" value="Unassembled WGS sequence"/>
</dbReference>
<proteinExistence type="predicted"/>
<gene>
    <name evidence="2" type="ORF">GCM10020369_25440</name>
</gene>
<dbReference type="Pfam" id="PF05368">
    <property type="entry name" value="NmrA"/>
    <property type="match status" value="1"/>
</dbReference>
<dbReference type="Gene3D" id="3.90.25.10">
    <property type="entry name" value="UDP-galactose 4-epimerase, domain 1"/>
    <property type="match status" value="1"/>
</dbReference>
<dbReference type="InterPro" id="IPR008030">
    <property type="entry name" value="NmrA-like"/>
</dbReference>
<sequence length="271" mass="28228">MTIAVTGAAGKTGRAVLAALAELGVPTRALVRPGRPGSTSAVADLGATETVTADLADASQVAAALSGASAAYVIAPNVHPDEPSLVANVLAAGVPRVVYHSVLHPSVEAMPHHWAKARVEEALLASDLDWTVLQPCAYAQNLRVPADAVLRVPYSVDARFAFVDLLDVAAVAASVLTEPGHSYASYQLAGPELLSVADAAVLLGVRAERQNINEWYLDTPLRGYARDALGAMFAYYDEHGLVGNPRVITALLGRAPTAVADVLARASERPE</sequence>
<evidence type="ECO:0000313" key="2">
    <source>
        <dbReference type="EMBL" id="GAA3386638.1"/>
    </source>
</evidence>
<comment type="caution">
    <text evidence="2">The sequence shown here is derived from an EMBL/GenBank/DDBJ whole genome shotgun (WGS) entry which is preliminary data.</text>
</comment>
<accession>A0ABP6SXQ6</accession>
<dbReference type="PANTHER" id="PTHR43162:SF1">
    <property type="entry name" value="PRESTALK A DIFFERENTIATION PROTEIN A"/>
    <property type="match status" value="1"/>
</dbReference>